<keyword evidence="1" id="KW-0812">Transmembrane</keyword>
<keyword evidence="1" id="KW-0472">Membrane</keyword>
<name>A0A6J5M765_9CAUD</name>
<keyword evidence="1" id="KW-1133">Transmembrane helix</keyword>
<reference evidence="2" key="1">
    <citation type="submission" date="2020-04" db="EMBL/GenBank/DDBJ databases">
        <authorList>
            <person name="Chiriac C."/>
            <person name="Salcher M."/>
            <person name="Ghai R."/>
            <person name="Kavagutti S V."/>
        </authorList>
    </citation>
    <scope>NUCLEOTIDE SEQUENCE</scope>
</reference>
<gene>
    <name evidence="2" type="ORF">UFOVP399_55</name>
</gene>
<proteinExistence type="predicted"/>
<feature type="transmembrane region" description="Helical" evidence="1">
    <location>
        <begin position="80"/>
        <end position="101"/>
    </location>
</feature>
<organism evidence="2">
    <name type="scientific">uncultured Caudovirales phage</name>
    <dbReference type="NCBI Taxonomy" id="2100421"/>
    <lineage>
        <taxon>Viruses</taxon>
        <taxon>Duplodnaviria</taxon>
        <taxon>Heunggongvirae</taxon>
        <taxon>Uroviricota</taxon>
        <taxon>Caudoviricetes</taxon>
        <taxon>Peduoviridae</taxon>
        <taxon>Maltschvirus</taxon>
        <taxon>Maltschvirus maltsch</taxon>
    </lineage>
</organism>
<sequence length="139" mass="14435">MIGAVLRGTGHTLAAMPFLVIPVALYILAGQFGSHEALLYGGQLPSGAYVGLTAGASLIMFGIACLLLEALKATHTGTRGLFDQTLSVFLLGGMLVAFLLLPAFGTITFALLTLLQLTDVLMGAIISVKVARRDFGLNA</sequence>
<evidence type="ECO:0000256" key="1">
    <source>
        <dbReference type="SAM" id="Phobius"/>
    </source>
</evidence>
<accession>A0A6J5M765</accession>
<feature type="transmembrane region" description="Helical" evidence="1">
    <location>
        <begin position="49"/>
        <end position="68"/>
    </location>
</feature>
<dbReference type="EMBL" id="LR796383">
    <property type="protein sequence ID" value="CAB4140986.1"/>
    <property type="molecule type" value="Genomic_DNA"/>
</dbReference>
<evidence type="ECO:0000313" key="2">
    <source>
        <dbReference type="EMBL" id="CAB4140986.1"/>
    </source>
</evidence>
<protein>
    <submittedName>
        <fullName evidence="2">Uncharacterized protein</fullName>
    </submittedName>
</protein>
<feature type="transmembrane region" description="Helical" evidence="1">
    <location>
        <begin position="12"/>
        <end position="29"/>
    </location>
</feature>